<evidence type="ECO:0008006" key="3">
    <source>
        <dbReference type="Google" id="ProtNLM"/>
    </source>
</evidence>
<name>A0AAN7YCV5_9PEZI</name>
<reference evidence="1" key="1">
    <citation type="submission" date="2023-08" db="EMBL/GenBank/DDBJ databases">
        <title>Black Yeasts Isolated from many extreme environments.</title>
        <authorList>
            <person name="Coleine C."/>
            <person name="Stajich J.E."/>
            <person name="Selbmann L."/>
        </authorList>
    </citation>
    <scope>NUCLEOTIDE SEQUENCE</scope>
    <source>
        <strain evidence="1">CCFEE 5401</strain>
    </source>
</reference>
<protein>
    <recommendedName>
        <fullName evidence="3">F-box domain-containing protein</fullName>
    </recommendedName>
</protein>
<sequence length="356" mass="40697">MRNHDIYCAICGGPFSMLLKHFMPRSHSQNPWIPNAPTFAANHLSWLERLRIVGRNTTNGKAYVTGEGRATIYGWVEVDAGEDENVPNPELKIKIELPTYQDWLSARNEGDMFALYPVHCACLELAGRCFEYTNRKEGLGLDLEGMRMAMQEMDSGEMDCLGRMRYGKMAQRPGGKRIPKDEEVRARLVSIIRFRKDSIIKVDTCQPYLLDPLAHIELEFPDLEADKEGKSVSQCGSSLFTELATELLHQILINLDPQGRLNLLQAAPGLARRLSAHFWRQKILLDLPYLNEVEVRPFERVRDGDPTNWKALYRRLLKDSRPPVQVIAGEGLPEMTYTSIASRRRIWECLEQLVGR</sequence>
<dbReference type="InterPro" id="IPR036047">
    <property type="entry name" value="F-box-like_dom_sf"/>
</dbReference>
<comment type="caution">
    <text evidence="1">The sequence shown here is derived from an EMBL/GenBank/DDBJ whole genome shotgun (WGS) entry which is preliminary data.</text>
</comment>
<evidence type="ECO:0000313" key="2">
    <source>
        <dbReference type="Proteomes" id="UP001310890"/>
    </source>
</evidence>
<gene>
    <name evidence="1" type="ORF">LTR62_008367</name>
</gene>
<dbReference type="Proteomes" id="UP001310890">
    <property type="component" value="Unassembled WGS sequence"/>
</dbReference>
<dbReference type="AlphaFoldDB" id="A0AAN7YCV5"/>
<proteinExistence type="predicted"/>
<evidence type="ECO:0000313" key="1">
    <source>
        <dbReference type="EMBL" id="KAK5108411.1"/>
    </source>
</evidence>
<dbReference type="EMBL" id="JAVRRL010000087">
    <property type="protein sequence ID" value="KAK5108411.1"/>
    <property type="molecule type" value="Genomic_DNA"/>
</dbReference>
<dbReference type="SUPFAM" id="SSF81383">
    <property type="entry name" value="F-box domain"/>
    <property type="match status" value="1"/>
</dbReference>
<accession>A0AAN7YCV5</accession>
<organism evidence="1 2">
    <name type="scientific">Meristemomyces frigidus</name>
    <dbReference type="NCBI Taxonomy" id="1508187"/>
    <lineage>
        <taxon>Eukaryota</taxon>
        <taxon>Fungi</taxon>
        <taxon>Dikarya</taxon>
        <taxon>Ascomycota</taxon>
        <taxon>Pezizomycotina</taxon>
        <taxon>Dothideomycetes</taxon>
        <taxon>Dothideomycetidae</taxon>
        <taxon>Mycosphaerellales</taxon>
        <taxon>Teratosphaeriaceae</taxon>
        <taxon>Meristemomyces</taxon>
    </lineage>
</organism>